<evidence type="ECO:0000313" key="4">
    <source>
        <dbReference type="Proteomes" id="UP000009235"/>
    </source>
</evidence>
<dbReference type="Gene3D" id="1.10.443.10">
    <property type="entry name" value="Intergrase catalytic core"/>
    <property type="match status" value="1"/>
</dbReference>
<dbReference type="GO" id="GO:0006310">
    <property type="term" value="P:DNA recombination"/>
    <property type="evidence" value="ECO:0007669"/>
    <property type="project" value="UniProtKB-KW"/>
</dbReference>
<dbReference type="InterPro" id="IPR002104">
    <property type="entry name" value="Integrase_catalytic"/>
</dbReference>
<keyword evidence="4" id="KW-1185">Reference proteome</keyword>
<dbReference type="Proteomes" id="UP000009235">
    <property type="component" value="Chromosome"/>
</dbReference>
<dbReference type="HOGENOM" id="CLU_1933614_0_0_11"/>
<name>F6ER91_HOYSD</name>
<dbReference type="EMBL" id="CP002786">
    <property type="protein sequence ID" value="AEF41969.1"/>
    <property type="molecule type" value="Genomic_DNA"/>
</dbReference>
<evidence type="ECO:0000259" key="2">
    <source>
        <dbReference type="PROSITE" id="PS51898"/>
    </source>
</evidence>
<keyword evidence="1" id="KW-0233">DNA recombination</keyword>
<sequence length="130" mass="14468">MRLVSTLAESEQVRADDWPERDFAIVALTLLCGLRSAELLALDIRDHQPHPDTAGELRIHACGKGRKDRTVRTSPPLTAILEDYLSTRTIRVGATRRALADAPVWARFKASDPMFVNLDGARLTQGTLQY</sequence>
<dbReference type="GO" id="GO:0015074">
    <property type="term" value="P:DNA integration"/>
    <property type="evidence" value="ECO:0007669"/>
    <property type="project" value="InterPro"/>
</dbReference>
<dbReference type="GO" id="GO:0003677">
    <property type="term" value="F:DNA binding"/>
    <property type="evidence" value="ECO:0007669"/>
    <property type="project" value="InterPro"/>
</dbReference>
<evidence type="ECO:0000256" key="1">
    <source>
        <dbReference type="ARBA" id="ARBA00023172"/>
    </source>
</evidence>
<dbReference type="STRING" id="443218.AS9A_3531"/>
<gene>
    <name evidence="3" type="ordered locus">AS9A_3531</name>
</gene>
<dbReference type="SUPFAM" id="SSF56349">
    <property type="entry name" value="DNA breaking-rejoining enzymes"/>
    <property type="match status" value="1"/>
</dbReference>
<protein>
    <submittedName>
        <fullName evidence="3">Phage integrase family site-specific recombinase</fullName>
    </submittedName>
</protein>
<dbReference type="PROSITE" id="PS51898">
    <property type="entry name" value="TYR_RECOMBINASE"/>
    <property type="match status" value="1"/>
</dbReference>
<dbReference type="InterPro" id="IPR013762">
    <property type="entry name" value="Integrase-like_cat_sf"/>
</dbReference>
<dbReference type="AlphaFoldDB" id="F6ER91"/>
<feature type="domain" description="Tyr recombinase" evidence="2">
    <location>
        <begin position="2"/>
        <end position="130"/>
    </location>
</feature>
<dbReference type="InterPro" id="IPR011010">
    <property type="entry name" value="DNA_brk_join_enz"/>
</dbReference>
<dbReference type="OrthoDB" id="4603684at2"/>
<reference evidence="3 4" key="1">
    <citation type="journal article" date="2011" name="J. Bacteriol.">
        <title>Complete genome sequence of Amycolicicoccus subflavus DQS3-9A1T, an actinomycete isolated from crude oil-polluted soil.</title>
        <authorList>
            <person name="Cai M."/>
            <person name="Chen W.M."/>
            <person name="Nie Y."/>
            <person name="Chi C.Q."/>
            <person name="Wang Y.N."/>
            <person name="Tang Y.Q."/>
            <person name="Li G.Y."/>
            <person name="Wu X.L."/>
        </authorList>
    </citation>
    <scope>NUCLEOTIDE SEQUENCE [LARGE SCALE GENOMIC DNA]</scope>
    <source>
        <strain evidence="4">DSM 45089 / DQS3-9A1</strain>
    </source>
</reference>
<dbReference type="eggNOG" id="COG4974">
    <property type="taxonomic scope" value="Bacteria"/>
</dbReference>
<accession>F6ER91</accession>
<dbReference type="KEGG" id="asd:AS9A_3531"/>
<dbReference type="RefSeq" id="WP_013808318.1">
    <property type="nucleotide sequence ID" value="NC_015564.1"/>
</dbReference>
<organism evidence="3 4">
    <name type="scientific">Hoyosella subflava (strain DSM 45089 / JCM 17490 / NBRC 109087 / DQS3-9A1)</name>
    <name type="common">Amycolicicoccus subflavus</name>
    <dbReference type="NCBI Taxonomy" id="443218"/>
    <lineage>
        <taxon>Bacteria</taxon>
        <taxon>Bacillati</taxon>
        <taxon>Actinomycetota</taxon>
        <taxon>Actinomycetes</taxon>
        <taxon>Mycobacteriales</taxon>
        <taxon>Hoyosellaceae</taxon>
        <taxon>Hoyosella</taxon>
    </lineage>
</organism>
<evidence type="ECO:0000313" key="3">
    <source>
        <dbReference type="EMBL" id="AEF41969.1"/>
    </source>
</evidence>
<proteinExistence type="predicted"/>